<dbReference type="Gene3D" id="1.10.10.10">
    <property type="entry name" value="Winged helix-like DNA-binding domain superfamily/Winged helix DNA-binding domain"/>
    <property type="match status" value="1"/>
</dbReference>
<dbReference type="InterPro" id="IPR000792">
    <property type="entry name" value="Tscrpt_reg_LuxR_C"/>
</dbReference>
<evidence type="ECO:0000256" key="1">
    <source>
        <dbReference type="SAM" id="MobiDB-lite"/>
    </source>
</evidence>
<evidence type="ECO:0000313" key="3">
    <source>
        <dbReference type="EMBL" id="SUA44938.1"/>
    </source>
</evidence>
<dbReference type="SUPFAM" id="SSF46894">
    <property type="entry name" value="C-terminal effector domain of the bipartite response regulators"/>
    <property type="match status" value="1"/>
</dbReference>
<reference evidence="3 4" key="1">
    <citation type="submission" date="2018-06" db="EMBL/GenBank/DDBJ databases">
        <authorList>
            <consortium name="Pathogen Informatics"/>
            <person name="Doyle S."/>
        </authorList>
    </citation>
    <scope>NUCLEOTIDE SEQUENCE [LARGE SCALE GENOMIC DNA]</scope>
    <source>
        <strain evidence="3 4">NCTC13184</strain>
    </source>
</reference>
<dbReference type="SMART" id="SM00421">
    <property type="entry name" value="HTH_LUXR"/>
    <property type="match status" value="1"/>
</dbReference>
<dbReference type="GO" id="GO:0006355">
    <property type="term" value="P:regulation of DNA-templated transcription"/>
    <property type="evidence" value="ECO:0007669"/>
    <property type="project" value="InterPro"/>
</dbReference>
<dbReference type="AlphaFoldDB" id="A0A378WUP4"/>
<evidence type="ECO:0000259" key="2">
    <source>
        <dbReference type="PROSITE" id="PS50043"/>
    </source>
</evidence>
<accession>A0A378WUP4</accession>
<protein>
    <submittedName>
        <fullName evidence="3">Bacterial regulatory proteins, luxR family</fullName>
    </submittedName>
</protein>
<dbReference type="GO" id="GO:0003677">
    <property type="term" value="F:DNA binding"/>
    <property type="evidence" value="ECO:0007669"/>
    <property type="project" value="InterPro"/>
</dbReference>
<evidence type="ECO:0000313" key="4">
    <source>
        <dbReference type="Proteomes" id="UP000255082"/>
    </source>
</evidence>
<dbReference type="Proteomes" id="UP000255082">
    <property type="component" value="Unassembled WGS sequence"/>
</dbReference>
<feature type="region of interest" description="Disordered" evidence="1">
    <location>
        <begin position="1"/>
        <end position="31"/>
    </location>
</feature>
<sequence length="102" mass="11139">MSETQPVHAHPVNAHTIVRSAPLSDERPSPSLSSREIEVLLAWILSDTKSDVGRRLFIAPGTVNTHIGRIREKYSRAGRPAATKAALLARALQDGYISLDDI</sequence>
<dbReference type="EMBL" id="UGRU01000001">
    <property type="protein sequence ID" value="SUA44938.1"/>
    <property type="molecule type" value="Genomic_DNA"/>
</dbReference>
<organism evidence="3 4">
    <name type="scientific">Nocardia africana</name>
    <dbReference type="NCBI Taxonomy" id="134964"/>
    <lineage>
        <taxon>Bacteria</taxon>
        <taxon>Bacillati</taxon>
        <taxon>Actinomycetota</taxon>
        <taxon>Actinomycetes</taxon>
        <taxon>Mycobacteriales</taxon>
        <taxon>Nocardiaceae</taxon>
        <taxon>Nocardia</taxon>
    </lineage>
</organism>
<dbReference type="InterPro" id="IPR016032">
    <property type="entry name" value="Sig_transdc_resp-reg_C-effctor"/>
</dbReference>
<gene>
    <name evidence="3" type="ORF">NCTC13184_03460</name>
</gene>
<proteinExistence type="predicted"/>
<feature type="domain" description="HTH luxR-type" evidence="2">
    <location>
        <begin position="25"/>
        <end position="90"/>
    </location>
</feature>
<dbReference type="PROSITE" id="PS50043">
    <property type="entry name" value="HTH_LUXR_2"/>
    <property type="match status" value="1"/>
</dbReference>
<dbReference type="RefSeq" id="WP_308189521.1">
    <property type="nucleotide sequence ID" value="NZ_JAJFOE010000001.1"/>
</dbReference>
<dbReference type="Pfam" id="PF00196">
    <property type="entry name" value="GerE"/>
    <property type="match status" value="1"/>
</dbReference>
<name>A0A378WUP4_9NOCA</name>
<dbReference type="InterPro" id="IPR036388">
    <property type="entry name" value="WH-like_DNA-bd_sf"/>
</dbReference>